<feature type="non-terminal residue" evidence="11">
    <location>
        <position position="300"/>
    </location>
</feature>
<evidence type="ECO:0000256" key="2">
    <source>
        <dbReference type="ARBA" id="ARBA00004401"/>
    </source>
</evidence>
<accession>A0A1B6MJD8</accession>
<dbReference type="PROSITE" id="PS51885">
    <property type="entry name" value="NEPRILYSIN"/>
    <property type="match status" value="1"/>
</dbReference>
<keyword evidence="6" id="KW-0378">Hydrolase</keyword>
<evidence type="ECO:0000313" key="11">
    <source>
        <dbReference type="EMBL" id="JAT36021.1"/>
    </source>
</evidence>
<dbReference type="Gene3D" id="1.10.1380.10">
    <property type="entry name" value="Neutral endopeptidase , domain2"/>
    <property type="match status" value="1"/>
</dbReference>
<dbReference type="InterPro" id="IPR018497">
    <property type="entry name" value="Peptidase_M13_C"/>
</dbReference>
<evidence type="ECO:0000259" key="9">
    <source>
        <dbReference type="Pfam" id="PF01431"/>
    </source>
</evidence>
<reference evidence="11" key="1">
    <citation type="submission" date="2015-11" db="EMBL/GenBank/DDBJ databases">
        <title>De novo transcriptome assembly of four potential Pierce s Disease insect vectors from Arizona vineyards.</title>
        <authorList>
            <person name="Tassone E.E."/>
        </authorList>
    </citation>
    <scope>NUCLEOTIDE SEQUENCE</scope>
</reference>
<comment type="cofactor">
    <cofactor evidence="1">
        <name>Zn(2+)</name>
        <dbReference type="ChEBI" id="CHEBI:29105"/>
    </cofactor>
</comment>
<keyword evidence="7" id="KW-0862">Zinc</keyword>
<evidence type="ECO:0000256" key="6">
    <source>
        <dbReference type="ARBA" id="ARBA00022801"/>
    </source>
</evidence>
<dbReference type="InterPro" id="IPR000718">
    <property type="entry name" value="Peptidase_M13"/>
</dbReference>
<evidence type="ECO:0000256" key="8">
    <source>
        <dbReference type="ARBA" id="ARBA00023049"/>
    </source>
</evidence>
<name>A0A1B6MJD8_9HEMI</name>
<keyword evidence="4" id="KW-0645">Protease</keyword>
<evidence type="ECO:0000256" key="7">
    <source>
        <dbReference type="ARBA" id="ARBA00022833"/>
    </source>
</evidence>
<dbReference type="PANTHER" id="PTHR11733">
    <property type="entry name" value="ZINC METALLOPROTEASE FAMILY M13 NEPRILYSIN-RELATED"/>
    <property type="match status" value="1"/>
</dbReference>
<comment type="subcellular location">
    <subcellularLocation>
        <location evidence="2">Cell membrane</location>
        <topology evidence="2">Single-pass type II membrane protein</topology>
    </subcellularLocation>
</comment>
<dbReference type="AlphaFoldDB" id="A0A1B6MJD8"/>
<keyword evidence="5" id="KW-0479">Metal-binding</keyword>
<proteinExistence type="inferred from homology"/>
<evidence type="ECO:0000256" key="4">
    <source>
        <dbReference type="ARBA" id="ARBA00022670"/>
    </source>
</evidence>
<evidence type="ECO:0000256" key="3">
    <source>
        <dbReference type="ARBA" id="ARBA00007357"/>
    </source>
</evidence>
<gene>
    <name evidence="11" type="ORF">g.1483</name>
</gene>
<dbReference type="InterPro" id="IPR008753">
    <property type="entry name" value="Peptidase_M13_N"/>
</dbReference>
<evidence type="ECO:0000256" key="1">
    <source>
        <dbReference type="ARBA" id="ARBA00001947"/>
    </source>
</evidence>
<keyword evidence="8" id="KW-0482">Metalloprotease</keyword>
<dbReference type="SUPFAM" id="SSF55486">
    <property type="entry name" value="Metalloproteases ('zincins'), catalytic domain"/>
    <property type="match status" value="1"/>
</dbReference>
<dbReference type="Pfam" id="PF01431">
    <property type="entry name" value="Peptidase_M13"/>
    <property type="match status" value="1"/>
</dbReference>
<evidence type="ECO:0000259" key="10">
    <source>
        <dbReference type="Pfam" id="PF05649"/>
    </source>
</evidence>
<feature type="non-terminal residue" evidence="11">
    <location>
        <position position="1"/>
    </location>
</feature>
<dbReference type="PANTHER" id="PTHR11733:SF167">
    <property type="entry name" value="FI17812P1-RELATED"/>
    <property type="match status" value="1"/>
</dbReference>
<organism evidence="11">
    <name type="scientific">Graphocephala atropunctata</name>
    <dbReference type="NCBI Taxonomy" id="36148"/>
    <lineage>
        <taxon>Eukaryota</taxon>
        <taxon>Metazoa</taxon>
        <taxon>Ecdysozoa</taxon>
        <taxon>Arthropoda</taxon>
        <taxon>Hexapoda</taxon>
        <taxon>Insecta</taxon>
        <taxon>Pterygota</taxon>
        <taxon>Neoptera</taxon>
        <taxon>Paraneoptera</taxon>
        <taxon>Hemiptera</taxon>
        <taxon>Auchenorrhyncha</taxon>
        <taxon>Membracoidea</taxon>
        <taxon>Cicadellidae</taxon>
        <taxon>Cicadellinae</taxon>
        <taxon>Cicadellini</taxon>
        <taxon>Graphocephala</taxon>
    </lineage>
</organism>
<comment type="similarity">
    <text evidence="3">Belongs to the peptidase M13 family.</text>
</comment>
<dbReference type="GO" id="GO:0004222">
    <property type="term" value="F:metalloendopeptidase activity"/>
    <property type="evidence" value="ECO:0007669"/>
    <property type="project" value="InterPro"/>
</dbReference>
<evidence type="ECO:0000256" key="5">
    <source>
        <dbReference type="ARBA" id="ARBA00022723"/>
    </source>
</evidence>
<dbReference type="EMBL" id="GEBQ01003956">
    <property type="protein sequence ID" value="JAT36021.1"/>
    <property type="molecule type" value="Transcribed_RNA"/>
</dbReference>
<dbReference type="Pfam" id="PF05649">
    <property type="entry name" value="Peptidase_M13_N"/>
    <property type="match status" value="1"/>
</dbReference>
<dbReference type="InterPro" id="IPR042089">
    <property type="entry name" value="Peptidase_M13_dom_2"/>
</dbReference>
<sequence length="300" mass="34818">LGMSIAKAEHMSATSYANVTFTTLHKLIPQVKWKLYFMNLLPAGTILPKRVIIKNVEYFEKLRNILINTSENSLLHFMFFKNIFEMLPFIDYLNKSNQFSKTIRHFVGNKKWLIITNRNKYCESKVEKYFNAAISSLMIEKLDIPNGGQEILSFISTKIVEEASKKIQSTQWMDLHTKKSTEKKLRSLKFTLSISDEDLKDLANTSSRKVYYENYCFGKCNIVKAMFDANRIQLKKNFATVERKLSVFEKKLIKPHMSRVYYNEKNNELVVPTAILTYPIFSNTFPLSVNLAGIGTQISR</sequence>
<dbReference type="GO" id="GO:0005886">
    <property type="term" value="C:plasma membrane"/>
    <property type="evidence" value="ECO:0007669"/>
    <property type="project" value="UniProtKB-SubCell"/>
</dbReference>
<feature type="domain" description="Peptidase M13 C-terminal" evidence="9">
    <location>
        <begin position="261"/>
        <end position="298"/>
    </location>
</feature>
<dbReference type="GO" id="GO:0046872">
    <property type="term" value="F:metal ion binding"/>
    <property type="evidence" value="ECO:0007669"/>
    <property type="project" value="UniProtKB-KW"/>
</dbReference>
<feature type="domain" description="Peptidase M13 N-terminal" evidence="10">
    <location>
        <begin position="12"/>
        <end position="189"/>
    </location>
</feature>
<protein>
    <recommendedName>
        <fullName evidence="12">Peptidase M13 N-terminal domain-containing protein</fullName>
    </recommendedName>
</protein>
<evidence type="ECO:0008006" key="12">
    <source>
        <dbReference type="Google" id="ProtNLM"/>
    </source>
</evidence>
<dbReference type="GO" id="GO:0016485">
    <property type="term" value="P:protein processing"/>
    <property type="evidence" value="ECO:0007669"/>
    <property type="project" value="TreeGrafter"/>
</dbReference>